<name>A0ABR9H999_9BACT</name>
<comment type="caution">
    <text evidence="1">The sequence shown here is derived from an EMBL/GenBank/DDBJ whole genome shotgun (WGS) entry which is preliminary data.</text>
</comment>
<sequence>MKKNRVTTDRPFLDTAAAIKNWPSKFVARDEVEQFFSGAVTNTQAVVLEIWAGLEYDKHLTREIQEKEGFRPIRAKHRGRDGWTAASLAMFVEQHPDWMERSRAAAIEFDAQQAKGARA</sequence>
<reference evidence="1 2" key="1">
    <citation type="submission" date="2020-10" db="EMBL/GenBank/DDBJ databases">
        <title>Genomic Encyclopedia of Type Strains, Phase IV (KMG-IV): sequencing the most valuable type-strain genomes for metagenomic binning, comparative biology and taxonomic classification.</title>
        <authorList>
            <person name="Goeker M."/>
        </authorList>
    </citation>
    <scope>NUCLEOTIDE SEQUENCE [LARGE SCALE GENOMIC DNA]</scope>
    <source>
        <strain evidence="1 2">DSM 4194</strain>
    </source>
</reference>
<organism evidence="1 2">
    <name type="scientific">Desulfomicrobium macestii</name>
    <dbReference type="NCBI Taxonomy" id="90731"/>
    <lineage>
        <taxon>Bacteria</taxon>
        <taxon>Pseudomonadati</taxon>
        <taxon>Thermodesulfobacteriota</taxon>
        <taxon>Desulfovibrionia</taxon>
        <taxon>Desulfovibrionales</taxon>
        <taxon>Desulfomicrobiaceae</taxon>
        <taxon>Desulfomicrobium</taxon>
    </lineage>
</organism>
<proteinExistence type="predicted"/>
<dbReference type="EMBL" id="JADBGG010000045">
    <property type="protein sequence ID" value="MBE1427123.1"/>
    <property type="molecule type" value="Genomic_DNA"/>
</dbReference>
<accession>A0ABR9H999</accession>
<dbReference type="Proteomes" id="UP000639010">
    <property type="component" value="Unassembled WGS sequence"/>
</dbReference>
<protein>
    <submittedName>
        <fullName evidence="1">Uncharacterized protein</fullName>
    </submittedName>
</protein>
<keyword evidence="2" id="KW-1185">Reference proteome</keyword>
<dbReference type="RefSeq" id="WP_192624912.1">
    <property type="nucleotide sequence ID" value="NZ_JADBGG010000045.1"/>
</dbReference>
<gene>
    <name evidence="1" type="ORF">H4684_003811</name>
</gene>
<evidence type="ECO:0000313" key="2">
    <source>
        <dbReference type="Proteomes" id="UP000639010"/>
    </source>
</evidence>
<evidence type="ECO:0000313" key="1">
    <source>
        <dbReference type="EMBL" id="MBE1427123.1"/>
    </source>
</evidence>